<evidence type="ECO:0000313" key="3">
    <source>
        <dbReference type="Proteomes" id="UP000269154"/>
    </source>
</evidence>
<feature type="domain" description="Probable transposase IS891/IS1136/IS1341" evidence="1">
    <location>
        <begin position="5"/>
        <end position="58"/>
    </location>
</feature>
<name>A0A3N6RM14_9CYAN</name>
<comment type="caution">
    <text evidence="2">The sequence shown here is derived from an EMBL/GenBank/DDBJ whole genome shotgun (WGS) entry which is preliminary data.</text>
</comment>
<gene>
    <name evidence="2" type="ORF">D5R40_07560</name>
</gene>
<keyword evidence="3" id="KW-1185">Reference proteome</keyword>
<accession>A0A3N6RM14</accession>
<evidence type="ECO:0000259" key="1">
    <source>
        <dbReference type="Pfam" id="PF01385"/>
    </source>
</evidence>
<proteinExistence type="predicted"/>
<dbReference type="Pfam" id="PF01385">
    <property type="entry name" value="OrfB_IS605"/>
    <property type="match status" value="1"/>
</dbReference>
<protein>
    <recommendedName>
        <fullName evidence="1">Probable transposase IS891/IS1136/IS1341 domain-containing protein</fullName>
    </recommendedName>
</protein>
<organism evidence="2 3">
    <name type="scientific">Okeania hirsuta</name>
    <dbReference type="NCBI Taxonomy" id="1458930"/>
    <lineage>
        <taxon>Bacteria</taxon>
        <taxon>Bacillati</taxon>
        <taxon>Cyanobacteriota</taxon>
        <taxon>Cyanophyceae</taxon>
        <taxon>Oscillatoriophycideae</taxon>
        <taxon>Oscillatoriales</taxon>
        <taxon>Microcoleaceae</taxon>
        <taxon>Okeania</taxon>
    </lineage>
</organism>
<dbReference type="EMBL" id="RCBY01000028">
    <property type="protein sequence ID" value="RQH49067.1"/>
    <property type="molecule type" value="Genomic_DNA"/>
</dbReference>
<dbReference type="AlphaFoldDB" id="A0A3N6RM14"/>
<reference evidence="2 3" key="1">
    <citation type="journal article" date="2018" name="ACS Chem. Biol.">
        <title>Ketoreductase domain dysfunction expands chemodiversity: malyngamide biosynthesis in the cyanobacterium Okeania hirsuta.</title>
        <authorList>
            <person name="Moss N.A."/>
            <person name="Leao T."/>
            <person name="Rankin M."/>
            <person name="McCullough T.M."/>
            <person name="Qu P."/>
            <person name="Korobeynikov A."/>
            <person name="Smith J.L."/>
            <person name="Gerwick L."/>
            <person name="Gerwick W.H."/>
        </authorList>
    </citation>
    <scope>NUCLEOTIDE SEQUENCE [LARGE SCALE GENOMIC DNA]</scope>
    <source>
        <strain evidence="2 3">PAB10Feb10-1</strain>
    </source>
</reference>
<evidence type="ECO:0000313" key="2">
    <source>
        <dbReference type="EMBL" id="RQH49067.1"/>
    </source>
</evidence>
<sequence>MGETISVPNFYRKSQSNLARKHRIVSRKEMGSNNWKKAQNRIARLHQHIAREREDIARQNYS</sequence>
<dbReference type="InterPro" id="IPR001959">
    <property type="entry name" value="Transposase"/>
</dbReference>
<dbReference type="Proteomes" id="UP000269154">
    <property type="component" value="Unassembled WGS sequence"/>
</dbReference>